<dbReference type="SMART" id="SM00086">
    <property type="entry name" value="PAC"/>
    <property type="match status" value="2"/>
</dbReference>
<dbReference type="InterPro" id="IPR001610">
    <property type="entry name" value="PAC"/>
</dbReference>
<evidence type="ECO:0000313" key="6">
    <source>
        <dbReference type="Proteomes" id="UP000502706"/>
    </source>
</evidence>
<dbReference type="InterPro" id="IPR036388">
    <property type="entry name" value="WH-like_DNA-bd_sf"/>
</dbReference>
<dbReference type="PROSITE" id="PS50043">
    <property type="entry name" value="HTH_LUXR_2"/>
    <property type="match status" value="1"/>
</dbReference>
<evidence type="ECO:0000259" key="2">
    <source>
        <dbReference type="PROSITE" id="PS50043"/>
    </source>
</evidence>
<dbReference type="EMBL" id="CP045121">
    <property type="protein sequence ID" value="QIN79884.1"/>
    <property type="molecule type" value="Genomic_DNA"/>
</dbReference>
<dbReference type="Gene3D" id="1.10.10.10">
    <property type="entry name" value="Winged helix-like DNA-binding domain superfamily/Winged helix DNA-binding domain"/>
    <property type="match status" value="1"/>
</dbReference>
<dbReference type="CDD" id="cd00130">
    <property type="entry name" value="PAS"/>
    <property type="match status" value="2"/>
</dbReference>
<dbReference type="PROSITE" id="PS50112">
    <property type="entry name" value="PAS"/>
    <property type="match status" value="2"/>
</dbReference>
<dbReference type="GO" id="GO:0003677">
    <property type="term" value="F:DNA binding"/>
    <property type="evidence" value="ECO:0007669"/>
    <property type="project" value="InterPro"/>
</dbReference>
<gene>
    <name evidence="5" type="ORF">GBA65_16630</name>
</gene>
<feature type="domain" description="PAC" evidence="4">
    <location>
        <begin position="77"/>
        <end position="128"/>
    </location>
</feature>
<proteinExistence type="predicted"/>
<dbReference type="PRINTS" id="PR00038">
    <property type="entry name" value="HTHLUXR"/>
</dbReference>
<dbReference type="KEGG" id="rmar:GBA65_16630"/>
<dbReference type="InterPro" id="IPR052155">
    <property type="entry name" value="Biofilm_reg_signaling"/>
</dbReference>
<dbReference type="Pfam" id="PF00196">
    <property type="entry name" value="GerE"/>
    <property type="match status" value="1"/>
</dbReference>
<dbReference type="PANTHER" id="PTHR44757">
    <property type="entry name" value="DIGUANYLATE CYCLASE DGCP"/>
    <property type="match status" value="1"/>
</dbReference>
<protein>
    <submittedName>
        <fullName evidence="5">PAS domain S-box protein</fullName>
    </submittedName>
</protein>
<dbReference type="SUPFAM" id="SSF46894">
    <property type="entry name" value="C-terminal effector domain of the bipartite response regulators"/>
    <property type="match status" value="1"/>
</dbReference>
<evidence type="ECO:0000256" key="1">
    <source>
        <dbReference type="SAM" id="Coils"/>
    </source>
</evidence>
<keyword evidence="1" id="KW-0175">Coiled coil</keyword>
<dbReference type="Proteomes" id="UP000502706">
    <property type="component" value="Chromosome"/>
</dbReference>
<dbReference type="RefSeq" id="WP_166397559.1">
    <property type="nucleotide sequence ID" value="NZ_CP045121.1"/>
</dbReference>
<dbReference type="SMART" id="SM00091">
    <property type="entry name" value="PAS"/>
    <property type="match status" value="2"/>
</dbReference>
<dbReference type="SUPFAM" id="SSF55785">
    <property type="entry name" value="PYP-like sensor domain (PAS domain)"/>
    <property type="match status" value="2"/>
</dbReference>
<feature type="domain" description="HTH luxR-type" evidence="2">
    <location>
        <begin position="282"/>
        <end position="346"/>
    </location>
</feature>
<dbReference type="InterPro" id="IPR035965">
    <property type="entry name" value="PAS-like_dom_sf"/>
</dbReference>
<dbReference type="CDD" id="cd06170">
    <property type="entry name" value="LuxR_C_like"/>
    <property type="match status" value="1"/>
</dbReference>
<feature type="domain" description="PAS" evidence="3">
    <location>
        <begin position="161"/>
        <end position="231"/>
    </location>
</feature>
<evidence type="ECO:0000259" key="3">
    <source>
        <dbReference type="PROSITE" id="PS50112"/>
    </source>
</evidence>
<evidence type="ECO:0000259" key="4">
    <source>
        <dbReference type="PROSITE" id="PS50113"/>
    </source>
</evidence>
<dbReference type="PROSITE" id="PS00622">
    <property type="entry name" value="HTH_LUXR_1"/>
    <property type="match status" value="1"/>
</dbReference>
<dbReference type="GO" id="GO:0006355">
    <property type="term" value="P:regulation of DNA-templated transcription"/>
    <property type="evidence" value="ECO:0007669"/>
    <property type="project" value="InterPro"/>
</dbReference>
<dbReference type="AlphaFoldDB" id="A0A6G8Q070"/>
<dbReference type="PANTHER" id="PTHR44757:SF2">
    <property type="entry name" value="BIOFILM ARCHITECTURE MAINTENANCE PROTEIN MBAA"/>
    <property type="match status" value="1"/>
</dbReference>
<dbReference type="InterPro" id="IPR016032">
    <property type="entry name" value="Sig_transdc_resp-reg_C-effctor"/>
</dbReference>
<feature type="domain" description="PAC" evidence="4">
    <location>
        <begin position="235"/>
        <end position="287"/>
    </location>
</feature>
<name>A0A6G8Q070_9ACTN</name>
<dbReference type="Pfam" id="PF08447">
    <property type="entry name" value="PAS_3"/>
    <property type="match status" value="2"/>
</dbReference>
<dbReference type="Gene3D" id="3.30.450.20">
    <property type="entry name" value="PAS domain"/>
    <property type="match status" value="2"/>
</dbReference>
<dbReference type="SMART" id="SM00421">
    <property type="entry name" value="HTH_LUXR"/>
    <property type="match status" value="1"/>
</dbReference>
<dbReference type="PROSITE" id="PS50113">
    <property type="entry name" value="PAC"/>
    <property type="match status" value="2"/>
</dbReference>
<feature type="coiled-coil region" evidence="1">
    <location>
        <begin position="119"/>
        <end position="164"/>
    </location>
</feature>
<organism evidence="5 6">
    <name type="scientific">Rubrobacter marinus</name>
    <dbReference type="NCBI Taxonomy" id="2653852"/>
    <lineage>
        <taxon>Bacteria</taxon>
        <taxon>Bacillati</taxon>
        <taxon>Actinomycetota</taxon>
        <taxon>Rubrobacteria</taxon>
        <taxon>Rubrobacterales</taxon>
        <taxon>Rubrobacteraceae</taxon>
        <taxon>Rubrobacter</taxon>
    </lineage>
</organism>
<reference evidence="5 6" key="1">
    <citation type="submission" date="2019-10" db="EMBL/GenBank/DDBJ databases">
        <title>Rubrobacter sp nov SCSIO 52915 isolated from a deep-sea sediment in the South China Sea.</title>
        <authorList>
            <person name="Chen R.W."/>
        </authorList>
    </citation>
    <scope>NUCLEOTIDE SEQUENCE [LARGE SCALE GENOMIC DNA]</scope>
    <source>
        <strain evidence="5 6">SCSIO 52915</strain>
    </source>
</reference>
<dbReference type="NCBIfam" id="TIGR00229">
    <property type="entry name" value="sensory_box"/>
    <property type="match status" value="2"/>
</dbReference>
<keyword evidence="6" id="KW-1185">Reference proteome</keyword>
<dbReference type="InterPro" id="IPR000792">
    <property type="entry name" value="Tscrpt_reg_LuxR_C"/>
</dbReference>
<feature type="domain" description="PAS" evidence="3">
    <location>
        <begin position="24"/>
        <end position="74"/>
    </location>
</feature>
<dbReference type="InterPro" id="IPR000014">
    <property type="entry name" value="PAS"/>
</dbReference>
<sequence>MVRRARGGLSGRRDGGRARRGLRYVNPAIERVLGYAPEELLGMASDLVGLAEAIIHPEDRGYALRELAEAASGGARRPVPVRARHKDGSWRYLEGHINNLSGDQAVGGIVFVSQDVTRRVRAEAEARELNRRLEAVVEERTARLKALVAELEERERVLGESEERFRITFDSAAVGMAHVSPDGGWLRVNAKLSEIVGYEREELLRKTFQDITHPADLDVDLGYVERMLAGEISEYSVEKRYVRKDRSRVWIKLSASLVRDGSGAPCFFVSVIEDVTGRKLRELVPDGLTQREMQVLRHIVAGRTNPEISRSLLYSLGTVKLCVQRIISKLGVQNRRQAASLAVEIGLSPPARP</sequence>
<evidence type="ECO:0000313" key="5">
    <source>
        <dbReference type="EMBL" id="QIN79884.1"/>
    </source>
</evidence>
<accession>A0A6G8Q070</accession>
<dbReference type="InterPro" id="IPR013655">
    <property type="entry name" value="PAS_fold_3"/>
</dbReference>
<dbReference type="InterPro" id="IPR000700">
    <property type="entry name" value="PAS-assoc_C"/>
</dbReference>